<name>A0A4U8YIL8_9BACT</name>
<keyword evidence="6 7" id="KW-0472">Membrane</keyword>
<feature type="transmembrane region" description="Helical" evidence="7">
    <location>
        <begin position="105"/>
        <end position="128"/>
    </location>
</feature>
<feature type="transmembrane region" description="Helical" evidence="7">
    <location>
        <begin position="140"/>
        <end position="162"/>
    </location>
</feature>
<feature type="transmembrane region" description="Helical" evidence="7">
    <location>
        <begin position="73"/>
        <end position="93"/>
    </location>
</feature>
<dbReference type="Pfam" id="PF01914">
    <property type="entry name" value="MarC"/>
    <property type="match status" value="1"/>
</dbReference>
<dbReference type="InterPro" id="IPR002771">
    <property type="entry name" value="Multi_antbiot-R_MarC"/>
</dbReference>
<evidence type="ECO:0000256" key="7">
    <source>
        <dbReference type="RuleBase" id="RU362048"/>
    </source>
</evidence>
<comment type="similarity">
    <text evidence="2 7">Belongs to the UPF0056 (MarC) family.</text>
</comment>
<sequence length="199" mass="20970">MDLSLFINDALKIFFIFTPFFVLSAFISMTQEMEEKEKKCLALRVTFGIIVISFCVFLFGKYLFALFGITLDAFRIGAGSILFLSGVSMVGGSSNIKSAGEGNDIAIVPLALPITVGPGGIGVLLLFGAEATTLPAKLEIGAAILTASGFVGSMLFFAPLVVKAVGKQGVVILSKVTGLMISAISAQIIFTGIRNFLLL</sequence>
<evidence type="ECO:0000256" key="1">
    <source>
        <dbReference type="ARBA" id="ARBA00004651"/>
    </source>
</evidence>
<accession>A0A4U8YIL8</accession>
<dbReference type="GO" id="GO:0005886">
    <property type="term" value="C:plasma membrane"/>
    <property type="evidence" value="ECO:0007669"/>
    <property type="project" value="UniProtKB-SubCell"/>
</dbReference>
<gene>
    <name evidence="8" type="ORF">MSL71_7310</name>
</gene>
<evidence type="ECO:0000256" key="5">
    <source>
        <dbReference type="ARBA" id="ARBA00022989"/>
    </source>
</evidence>
<keyword evidence="3" id="KW-1003">Cell membrane</keyword>
<protein>
    <recommendedName>
        <fullName evidence="7">UPF0056 membrane protein</fullName>
    </recommendedName>
</protein>
<keyword evidence="5 7" id="KW-1133">Transmembrane helix</keyword>
<evidence type="ECO:0000256" key="2">
    <source>
        <dbReference type="ARBA" id="ARBA00009784"/>
    </source>
</evidence>
<dbReference type="AlphaFoldDB" id="A0A4U8YIL8"/>
<keyword evidence="9" id="KW-1185">Reference proteome</keyword>
<organism evidence="8 9">
    <name type="scientific">Desulfoluna butyratoxydans</name>
    <dbReference type="NCBI Taxonomy" id="231438"/>
    <lineage>
        <taxon>Bacteria</taxon>
        <taxon>Pseudomonadati</taxon>
        <taxon>Thermodesulfobacteriota</taxon>
        <taxon>Desulfobacteria</taxon>
        <taxon>Desulfobacterales</taxon>
        <taxon>Desulfolunaceae</taxon>
        <taxon>Desulfoluna</taxon>
    </lineage>
</organism>
<reference evidence="8 9" key="1">
    <citation type="submission" date="2019-03" db="EMBL/GenBank/DDBJ databases">
        <authorList>
            <person name="Nijsse B."/>
        </authorList>
    </citation>
    <scope>NUCLEOTIDE SEQUENCE [LARGE SCALE GENOMIC DNA]</scope>
    <source>
        <strain evidence="8">Desulfoluna butyratoxydans MSL71</strain>
    </source>
</reference>
<feature type="transmembrane region" description="Helical" evidence="7">
    <location>
        <begin position="169"/>
        <end position="190"/>
    </location>
</feature>
<evidence type="ECO:0000313" key="9">
    <source>
        <dbReference type="Proteomes" id="UP000507962"/>
    </source>
</evidence>
<evidence type="ECO:0000256" key="6">
    <source>
        <dbReference type="ARBA" id="ARBA00023136"/>
    </source>
</evidence>
<comment type="subcellular location">
    <subcellularLocation>
        <location evidence="1 7">Cell membrane</location>
        <topology evidence="1 7">Multi-pass membrane protein</topology>
    </subcellularLocation>
</comment>
<evidence type="ECO:0000256" key="3">
    <source>
        <dbReference type="ARBA" id="ARBA00022475"/>
    </source>
</evidence>
<dbReference type="PANTHER" id="PTHR33508">
    <property type="entry name" value="UPF0056 MEMBRANE PROTEIN YHCE"/>
    <property type="match status" value="1"/>
</dbReference>
<dbReference type="EMBL" id="CAADHO010000001">
    <property type="protein sequence ID" value="VFQ43104.1"/>
    <property type="molecule type" value="Genomic_DNA"/>
</dbReference>
<evidence type="ECO:0000256" key="4">
    <source>
        <dbReference type="ARBA" id="ARBA00022692"/>
    </source>
</evidence>
<dbReference type="RefSeq" id="WP_180137290.1">
    <property type="nucleotide sequence ID" value="NZ_CAADHO010000001.1"/>
</dbReference>
<feature type="transmembrane region" description="Helical" evidence="7">
    <location>
        <begin position="12"/>
        <end position="29"/>
    </location>
</feature>
<dbReference type="PANTHER" id="PTHR33508:SF1">
    <property type="entry name" value="UPF0056 MEMBRANE PROTEIN YHCE"/>
    <property type="match status" value="1"/>
</dbReference>
<evidence type="ECO:0000313" key="8">
    <source>
        <dbReference type="EMBL" id="VFQ43104.1"/>
    </source>
</evidence>
<dbReference type="NCBIfam" id="TIGR00427">
    <property type="entry name" value="NAAT family transporter"/>
    <property type="match status" value="1"/>
</dbReference>
<keyword evidence="4 7" id="KW-0812">Transmembrane</keyword>
<dbReference type="Proteomes" id="UP000507962">
    <property type="component" value="Unassembled WGS sequence"/>
</dbReference>
<proteinExistence type="inferred from homology"/>
<feature type="transmembrane region" description="Helical" evidence="7">
    <location>
        <begin position="41"/>
        <end position="67"/>
    </location>
</feature>